<keyword evidence="1" id="KW-0812">Transmembrane</keyword>
<organism evidence="2">
    <name type="scientific">Desulfitobacterium hafniense</name>
    <name type="common">Desulfitobacterium frappieri</name>
    <dbReference type="NCBI Taxonomy" id="49338"/>
    <lineage>
        <taxon>Bacteria</taxon>
        <taxon>Bacillati</taxon>
        <taxon>Bacillota</taxon>
        <taxon>Clostridia</taxon>
        <taxon>Eubacteriales</taxon>
        <taxon>Desulfitobacteriaceae</taxon>
        <taxon>Desulfitobacterium</taxon>
    </lineage>
</organism>
<reference evidence="2" key="1">
    <citation type="submission" date="2014-07" db="EMBL/GenBank/DDBJ databases">
        <authorList>
            <person name="Hornung V.Bastian."/>
        </authorList>
    </citation>
    <scope>NUCLEOTIDE SEQUENCE</scope>
    <source>
        <strain evidence="2">PCE-S</strain>
    </source>
</reference>
<protein>
    <submittedName>
        <fullName evidence="2">Uncharacterized protein</fullName>
    </submittedName>
</protein>
<evidence type="ECO:0000256" key="1">
    <source>
        <dbReference type="SAM" id="Phobius"/>
    </source>
</evidence>
<keyword evidence="1" id="KW-1133">Transmembrane helix</keyword>
<dbReference type="AlphaFoldDB" id="A0A098B4R3"/>
<gene>
    <name evidence="2" type="ORF">DPCES_2974</name>
</gene>
<sequence>MSESRFKNSITLIVIEMIVYAAALVVLLNWGFHSAV</sequence>
<proteinExistence type="predicted"/>
<name>A0A098B4R3_DESHA</name>
<accession>A0A098B4R3</accession>
<dbReference type="PATRIC" id="fig|49338.4.peg.3198"/>
<keyword evidence="1" id="KW-0472">Membrane</keyword>
<feature type="transmembrane region" description="Helical" evidence="1">
    <location>
        <begin position="12"/>
        <end position="32"/>
    </location>
</feature>
<evidence type="ECO:0000313" key="2">
    <source>
        <dbReference type="EMBL" id="CDX02861.1"/>
    </source>
</evidence>
<dbReference type="EMBL" id="LK996017">
    <property type="protein sequence ID" value="CDX02861.1"/>
    <property type="molecule type" value="Genomic_DNA"/>
</dbReference>